<evidence type="ECO:0000313" key="2">
    <source>
        <dbReference type="EMBL" id="MFC4872105.1"/>
    </source>
</evidence>
<keyword evidence="1" id="KW-0732">Signal</keyword>
<gene>
    <name evidence="2" type="ORF">ACFPFU_10430</name>
</gene>
<accession>A0ABV9T1J4</accession>
<dbReference type="Proteomes" id="UP001595818">
    <property type="component" value="Unassembled WGS sequence"/>
</dbReference>
<comment type="caution">
    <text evidence="2">The sequence shown here is derived from an EMBL/GenBank/DDBJ whole genome shotgun (WGS) entry which is preliminary data.</text>
</comment>
<dbReference type="EMBL" id="JBHSJJ010000005">
    <property type="protein sequence ID" value="MFC4872105.1"/>
    <property type="molecule type" value="Genomic_DNA"/>
</dbReference>
<proteinExistence type="predicted"/>
<protein>
    <recommendedName>
        <fullName evidence="4">Carboxypeptidase regulatory-like domain-containing protein</fullName>
    </recommendedName>
</protein>
<name>A0ABV9T1J4_9BACT</name>
<evidence type="ECO:0008006" key="4">
    <source>
        <dbReference type="Google" id="ProtNLM"/>
    </source>
</evidence>
<dbReference type="RefSeq" id="WP_377064210.1">
    <property type="nucleotide sequence ID" value="NZ_JBHSJJ010000005.1"/>
</dbReference>
<reference evidence="3" key="1">
    <citation type="journal article" date="2019" name="Int. J. Syst. Evol. Microbiol.">
        <title>The Global Catalogue of Microorganisms (GCM) 10K type strain sequencing project: providing services to taxonomists for standard genome sequencing and annotation.</title>
        <authorList>
            <consortium name="The Broad Institute Genomics Platform"/>
            <consortium name="The Broad Institute Genome Sequencing Center for Infectious Disease"/>
            <person name="Wu L."/>
            <person name="Ma J."/>
        </authorList>
    </citation>
    <scope>NUCLEOTIDE SEQUENCE [LARGE SCALE GENOMIC DNA]</scope>
    <source>
        <strain evidence="3">CGMCC 4.7466</strain>
    </source>
</reference>
<sequence>MKNLLVFLVVIFTAFASCKPDKITEVVVEGVLLDASSLKPIEGGTVEINTGTAGLAGTGSAHTKFLEMTTGSDGKFHFEYTIEEGLKYVLYADAPNHYGNRSIDWSSITYNGETPSNSTNLTLQRKAQIHEIIRLPPQATLQLRIINVDKIYDRFGLNAPPGSPYGTGLHHLTGMAVDETHTFTVYGGAEIILNTFRYRPGDGPEDGDHVQVPVICKAHDVTEYTIEY</sequence>
<feature type="chain" id="PRO_5045535061" description="Carboxypeptidase regulatory-like domain-containing protein" evidence="1">
    <location>
        <begin position="17"/>
        <end position="228"/>
    </location>
</feature>
<evidence type="ECO:0000313" key="3">
    <source>
        <dbReference type="Proteomes" id="UP001595818"/>
    </source>
</evidence>
<keyword evidence="3" id="KW-1185">Reference proteome</keyword>
<feature type="signal peptide" evidence="1">
    <location>
        <begin position="1"/>
        <end position="16"/>
    </location>
</feature>
<dbReference type="PROSITE" id="PS51257">
    <property type="entry name" value="PROKAR_LIPOPROTEIN"/>
    <property type="match status" value="1"/>
</dbReference>
<evidence type="ECO:0000256" key="1">
    <source>
        <dbReference type="SAM" id="SignalP"/>
    </source>
</evidence>
<organism evidence="2 3">
    <name type="scientific">Negadavirga shengliensis</name>
    <dbReference type="NCBI Taxonomy" id="1389218"/>
    <lineage>
        <taxon>Bacteria</taxon>
        <taxon>Pseudomonadati</taxon>
        <taxon>Bacteroidota</taxon>
        <taxon>Cytophagia</taxon>
        <taxon>Cytophagales</taxon>
        <taxon>Cyclobacteriaceae</taxon>
        <taxon>Negadavirga</taxon>
    </lineage>
</organism>